<sequence>MIFVEDEVLLPPYVVVQSDSVVSINGRVVGRIYPATPTPPGTAMDSLYTATFRVFRSIHDAGLGLVAATDSAASFLSTSSLVDSVAVLGAGVLSTYSTDLPPGLSIELDLASSLREDAAIPASDVLDRIYEAAETIVSIPGLYLMGQSSGTSIPAGHPYYDEALSELREAIFADEASLEHWAGHYLTPAMARSAHDRLSGFTLPVPSR</sequence>
<protein>
    <submittedName>
        <fullName evidence="1">Uncharacterized protein</fullName>
    </submittedName>
</protein>
<evidence type="ECO:0000313" key="2">
    <source>
        <dbReference type="Proteomes" id="UP000739538"/>
    </source>
</evidence>
<accession>A0A956NEL8</accession>
<proteinExistence type="predicted"/>
<gene>
    <name evidence="1" type="ORF">KDA27_14850</name>
</gene>
<name>A0A956NEL8_UNCEI</name>
<dbReference type="EMBL" id="JAGQHS010000080">
    <property type="protein sequence ID" value="MCA9757081.1"/>
    <property type="molecule type" value="Genomic_DNA"/>
</dbReference>
<evidence type="ECO:0000313" key="1">
    <source>
        <dbReference type="EMBL" id="MCA9757081.1"/>
    </source>
</evidence>
<organism evidence="1 2">
    <name type="scientific">Eiseniibacteriota bacterium</name>
    <dbReference type="NCBI Taxonomy" id="2212470"/>
    <lineage>
        <taxon>Bacteria</taxon>
        <taxon>Candidatus Eiseniibacteriota</taxon>
    </lineage>
</organism>
<reference evidence="1" key="1">
    <citation type="submission" date="2020-04" db="EMBL/GenBank/DDBJ databases">
        <authorList>
            <person name="Zhang T."/>
        </authorList>
    </citation>
    <scope>NUCLEOTIDE SEQUENCE</scope>
    <source>
        <strain evidence="1">HKST-UBA02</strain>
    </source>
</reference>
<dbReference type="Proteomes" id="UP000739538">
    <property type="component" value="Unassembled WGS sequence"/>
</dbReference>
<dbReference type="AlphaFoldDB" id="A0A956NEL8"/>
<comment type="caution">
    <text evidence="1">The sequence shown here is derived from an EMBL/GenBank/DDBJ whole genome shotgun (WGS) entry which is preliminary data.</text>
</comment>
<reference evidence="1" key="2">
    <citation type="journal article" date="2021" name="Microbiome">
        <title>Successional dynamics and alternative stable states in a saline activated sludge microbial community over 9 years.</title>
        <authorList>
            <person name="Wang Y."/>
            <person name="Ye J."/>
            <person name="Ju F."/>
            <person name="Liu L."/>
            <person name="Boyd J.A."/>
            <person name="Deng Y."/>
            <person name="Parks D.H."/>
            <person name="Jiang X."/>
            <person name="Yin X."/>
            <person name="Woodcroft B.J."/>
            <person name="Tyson G.W."/>
            <person name="Hugenholtz P."/>
            <person name="Polz M.F."/>
            <person name="Zhang T."/>
        </authorList>
    </citation>
    <scope>NUCLEOTIDE SEQUENCE</scope>
    <source>
        <strain evidence="1">HKST-UBA02</strain>
    </source>
</reference>